<feature type="transmembrane region" description="Helical" evidence="2">
    <location>
        <begin position="31"/>
        <end position="51"/>
    </location>
</feature>
<keyword evidence="4" id="KW-1185">Reference proteome</keyword>
<keyword evidence="2" id="KW-0472">Membrane</keyword>
<gene>
    <name evidence="3" type="ORF">DN069_27865</name>
</gene>
<evidence type="ECO:0000256" key="2">
    <source>
        <dbReference type="SAM" id="Phobius"/>
    </source>
</evidence>
<reference evidence="3 4" key="1">
    <citation type="submission" date="2018-06" db="EMBL/GenBank/DDBJ databases">
        <title>Streptacidiphilus pinicola sp. nov., isolated from pine grove soil.</title>
        <authorList>
            <person name="Roh S.G."/>
            <person name="Park S."/>
            <person name="Kim M.-K."/>
            <person name="Yun B.-R."/>
            <person name="Park J."/>
            <person name="Kim M.J."/>
            <person name="Kim Y.S."/>
            <person name="Kim S.B."/>
        </authorList>
    </citation>
    <scope>NUCLEOTIDE SEQUENCE [LARGE SCALE GENOMIC DNA]</scope>
    <source>
        <strain evidence="3 4">MMS16-CNU450</strain>
    </source>
</reference>
<dbReference type="Proteomes" id="UP000248889">
    <property type="component" value="Unassembled WGS sequence"/>
</dbReference>
<keyword evidence="2" id="KW-1133">Transmembrane helix</keyword>
<dbReference type="EMBL" id="QKYN01000115">
    <property type="protein sequence ID" value="RAG82381.1"/>
    <property type="molecule type" value="Genomic_DNA"/>
</dbReference>
<evidence type="ECO:0008006" key="5">
    <source>
        <dbReference type="Google" id="ProtNLM"/>
    </source>
</evidence>
<evidence type="ECO:0000256" key="1">
    <source>
        <dbReference type="SAM" id="MobiDB-lite"/>
    </source>
</evidence>
<dbReference type="RefSeq" id="WP_111505532.1">
    <property type="nucleotide sequence ID" value="NZ_QKYN01000115.1"/>
</dbReference>
<keyword evidence="2" id="KW-0812">Transmembrane</keyword>
<accession>A0A2X0IG45</accession>
<feature type="region of interest" description="Disordered" evidence="1">
    <location>
        <begin position="143"/>
        <end position="162"/>
    </location>
</feature>
<evidence type="ECO:0000313" key="3">
    <source>
        <dbReference type="EMBL" id="RAG82381.1"/>
    </source>
</evidence>
<dbReference type="OrthoDB" id="4329566at2"/>
<comment type="caution">
    <text evidence="3">The sequence shown here is derived from an EMBL/GenBank/DDBJ whole genome shotgun (WGS) entry which is preliminary data.</text>
</comment>
<feature type="compositionally biased region" description="Basic residues" evidence="1">
    <location>
        <begin position="149"/>
        <end position="162"/>
    </location>
</feature>
<feature type="transmembrane region" description="Helical" evidence="2">
    <location>
        <begin position="104"/>
        <end position="125"/>
    </location>
</feature>
<dbReference type="AlphaFoldDB" id="A0A2X0IG45"/>
<evidence type="ECO:0000313" key="4">
    <source>
        <dbReference type="Proteomes" id="UP000248889"/>
    </source>
</evidence>
<feature type="transmembrane region" description="Helical" evidence="2">
    <location>
        <begin position="63"/>
        <end position="84"/>
    </location>
</feature>
<name>A0A2X0IG45_9ACTN</name>
<sequence length="162" mass="17133">MTDSNAPAPAPIRWFGTSWVDRGAEYWLRRVAVGVGALVAAAAGAFVMQLAVQGVVVAKTGAFVELLLVLAIAVCSCVAALRTWTVLTRGKESLSGWMADEKSISVMLAVGFVGSLISYLLRSLVEAPGESVQRSRHELAVAAAARRQAGAKRPAKAGKRRR</sequence>
<organism evidence="3 4">
    <name type="scientific">Streptacidiphilus pinicola</name>
    <dbReference type="NCBI Taxonomy" id="2219663"/>
    <lineage>
        <taxon>Bacteria</taxon>
        <taxon>Bacillati</taxon>
        <taxon>Actinomycetota</taxon>
        <taxon>Actinomycetes</taxon>
        <taxon>Kitasatosporales</taxon>
        <taxon>Streptomycetaceae</taxon>
        <taxon>Streptacidiphilus</taxon>
    </lineage>
</organism>
<proteinExistence type="predicted"/>
<protein>
    <recommendedName>
        <fullName evidence="5">EamA/RhaT family transporter</fullName>
    </recommendedName>
</protein>